<reference evidence="1" key="1">
    <citation type="journal article" date="2015" name="Nature">
        <title>Complex archaea that bridge the gap between prokaryotes and eukaryotes.</title>
        <authorList>
            <person name="Spang A."/>
            <person name="Saw J.H."/>
            <person name="Jorgensen S.L."/>
            <person name="Zaremba-Niedzwiedzka K."/>
            <person name="Martijn J."/>
            <person name="Lind A.E."/>
            <person name="van Eijk R."/>
            <person name="Schleper C."/>
            <person name="Guy L."/>
            <person name="Ettema T.J."/>
        </authorList>
    </citation>
    <scope>NUCLEOTIDE SEQUENCE</scope>
</reference>
<dbReference type="AlphaFoldDB" id="A0A0F9FK82"/>
<evidence type="ECO:0000313" key="1">
    <source>
        <dbReference type="EMBL" id="KKL86693.1"/>
    </source>
</evidence>
<name>A0A0F9FK82_9ZZZZ</name>
<dbReference type="EMBL" id="LAZR01021038">
    <property type="protein sequence ID" value="KKL86693.1"/>
    <property type="molecule type" value="Genomic_DNA"/>
</dbReference>
<proteinExistence type="predicted"/>
<gene>
    <name evidence="1" type="ORF">LCGC14_1942170</name>
</gene>
<comment type="caution">
    <text evidence="1">The sequence shown here is derived from an EMBL/GenBank/DDBJ whole genome shotgun (WGS) entry which is preliminary data.</text>
</comment>
<organism evidence="1">
    <name type="scientific">marine sediment metagenome</name>
    <dbReference type="NCBI Taxonomy" id="412755"/>
    <lineage>
        <taxon>unclassified sequences</taxon>
        <taxon>metagenomes</taxon>
        <taxon>ecological metagenomes</taxon>
    </lineage>
</organism>
<accession>A0A0F9FK82</accession>
<sequence length="193" mass="22450">MFSGTSSYTTASNTPPSTLTRQRLKKFISIIGVDFVKAEAIVAVTVDIRQANKILHLYNNVFHNSTLQFEWLRMSFCMKPKPTPNVRRSKPNDMTRAEIKIQKALGTLPFREWMKIKGILFENSWWYFPIGDNVKCNPSKTVTINNREHYPVADGYIEDLQHSMSWNNWSEEKFADEIIIQCYQCMGMENIDL</sequence>
<protein>
    <submittedName>
        <fullName evidence="1">Uncharacterized protein</fullName>
    </submittedName>
</protein>